<keyword evidence="3" id="KW-1185">Reference proteome</keyword>
<evidence type="ECO:0000313" key="2">
    <source>
        <dbReference type="EMBL" id="RPD62549.1"/>
    </source>
</evidence>
<evidence type="ECO:0000313" key="3">
    <source>
        <dbReference type="Proteomes" id="UP000313359"/>
    </source>
</evidence>
<accession>A0A5C2SHF3</accession>
<evidence type="ECO:0000256" key="1">
    <source>
        <dbReference type="SAM" id="MobiDB-lite"/>
    </source>
</evidence>
<gene>
    <name evidence="2" type="ORF">L227DRAFT_429349</name>
</gene>
<dbReference type="EMBL" id="ML122258">
    <property type="protein sequence ID" value="RPD62549.1"/>
    <property type="molecule type" value="Genomic_DNA"/>
</dbReference>
<reference evidence="2" key="1">
    <citation type="journal article" date="2018" name="Genome Biol. Evol.">
        <title>Genomics and development of Lentinus tigrinus, a white-rot wood-decaying mushroom with dimorphic fruiting bodies.</title>
        <authorList>
            <person name="Wu B."/>
            <person name="Xu Z."/>
            <person name="Knudson A."/>
            <person name="Carlson A."/>
            <person name="Chen N."/>
            <person name="Kovaka S."/>
            <person name="LaButti K."/>
            <person name="Lipzen A."/>
            <person name="Pennachio C."/>
            <person name="Riley R."/>
            <person name="Schakwitz W."/>
            <person name="Umezawa K."/>
            <person name="Ohm R.A."/>
            <person name="Grigoriev I.V."/>
            <person name="Nagy L.G."/>
            <person name="Gibbons J."/>
            <person name="Hibbett D."/>
        </authorList>
    </citation>
    <scope>NUCLEOTIDE SEQUENCE [LARGE SCALE GENOMIC DNA]</scope>
    <source>
        <strain evidence="2">ALCF2SS1-6</strain>
    </source>
</reference>
<feature type="compositionally biased region" description="Basic and acidic residues" evidence="1">
    <location>
        <begin position="64"/>
        <end position="74"/>
    </location>
</feature>
<feature type="region of interest" description="Disordered" evidence="1">
    <location>
        <begin position="1"/>
        <end position="90"/>
    </location>
</feature>
<sequence>MVPVLRKDQAEQAGTRRGRVLATGDQADDAPLPRTEGRRTSRDRRKTGSEQGRWRASLLPLERCPTRSEREGTRAAKPGPATWGHAGHPACRSRCSPVSYRYRCAPHLRELRPLSAHQSASVPRRGLAFVGALLSTQGVKRVWSGRPFRQAR</sequence>
<organism evidence="2 3">
    <name type="scientific">Lentinus tigrinus ALCF2SS1-6</name>
    <dbReference type="NCBI Taxonomy" id="1328759"/>
    <lineage>
        <taxon>Eukaryota</taxon>
        <taxon>Fungi</taxon>
        <taxon>Dikarya</taxon>
        <taxon>Basidiomycota</taxon>
        <taxon>Agaricomycotina</taxon>
        <taxon>Agaricomycetes</taxon>
        <taxon>Polyporales</taxon>
        <taxon>Polyporaceae</taxon>
        <taxon>Lentinus</taxon>
    </lineage>
</organism>
<name>A0A5C2SHF3_9APHY</name>
<protein>
    <submittedName>
        <fullName evidence="2">Uncharacterized protein</fullName>
    </submittedName>
</protein>
<dbReference type="Proteomes" id="UP000313359">
    <property type="component" value="Unassembled WGS sequence"/>
</dbReference>
<dbReference type="AlphaFoldDB" id="A0A5C2SHF3"/>
<proteinExistence type="predicted"/>
<feature type="compositionally biased region" description="Basic and acidic residues" evidence="1">
    <location>
        <begin position="1"/>
        <end position="10"/>
    </location>
</feature>